<sequence>MSALARFEDVSMQGCRLTIRRLRRPRPDGPVAVEIPQVPDADALFGVLLSANRPFLGPMVCRIRFIQSLTFQSFKLLVNGPDLVPATPRDLPEHEADWLWR</sequence>
<dbReference type="EMBL" id="CP042997">
    <property type="protein sequence ID" value="QEH36959.1"/>
    <property type="molecule type" value="Genomic_DNA"/>
</dbReference>
<evidence type="ECO:0000313" key="2">
    <source>
        <dbReference type="Proteomes" id="UP000324233"/>
    </source>
</evidence>
<evidence type="ECO:0008006" key="3">
    <source>
        <dbReference type="Google" id="ProtNLM"/>
    </source>
</evidence>
<keyword evidence="2" id="KW-1185">Reference proteome</keyword>
<dbReference type="Proteomes" id="UP000324233">
    <property type="component" value="Chromosome"/>
</dbReference>
<dbReference type="KEGG" id="agv:OJF2_55440"/>
<protein>
    <recommendedName>
        <fullName evidence="3">PilZ domain-containing protein</fullName>
    </recommendedName>
</protein>
<organism evidence="1 2">
    <name type="scientific">Aquisphaera giovannonii</name>
    <dbReference type="NCBI Taxonomy" id="406548"/>
    <lineage>
        <taxon>Bacteria</taxon>
        <taxon>Pseudomonadati</taxon>
        <taxon>Planctomycetota</taxon>
        <taxon>Planctomycetia</taxon>
        <taxon>Isosphaerales</taxon>
        <taxon>Isosphaeraceae</taxon>
        <taxon>Aquisphaera</taxon>
    </lineage>
</organism>
<reference evidence="1 2" key="1">
    <citation type="submission" date="2019-08" db="EMBL/GenBank/DDBJ databases">
        <title>Deep-cultivation of Planctomycetes and their phenomic and genomic characterization uncovers novel biology.</title>
        <authorList>
            <person name="Wiegand S."/>
            <person name="Jogler M."/>
            <person name="Boedeker C."/>
            <person name="Pinto D."/>
            <person name="Vollmers J."/>
            <person name="Rivas-Marin E."/>
            <person name="Kohn T."/>
            <person name="Peeters S.H."/>
            <person name="Heuer A."/>
            <person name="Rast P."/>
            <person name="Oberbeckmann S."/>
            <person name="Bunk B."/>
            <person name="Jeske O."/>
            <person name="Meyerdierks A."/>
            <person name="Storesund J.E."/>
            <person name="Kallscheuer N."/>
            <person name="Luecker S."/>
            <person name="Lage O.M."/>
            <person name="Pohl T."/>
            <person name="Merkel B.J."/>
            <person name="Hornburger P."/>
            <person name="Mueller R.-W."/>
            <person name="Bruemmer F."/>
            <person name="Labrenz M."/>
            <person name="Spormann A.M."/>
            <person name="Op den Camp H."/>
            <person name="Overmann J."/>
            <person name="Amann R."/>
            <person name="Jetten M.S.M."/>
            <person name="Mascher T."/>
            <person name="Medema M.H."/>
            <person name="Devos D.P."/>
            <person name="Kaster A.-K."/>
            <person name="Ovreas L."/>
            <person name="Rohde M."/>
            <person name="Galperin M.Y."/>
            <person name="Jogler C."/>
        </authorList>
    </citation>
    <scope>NUCLEOTIDE SEQUENCE [LARGE SCALE GENOMIC DNA]</scope>
    <source>
        <strain evidence="1 2">OJF2</strain>
    </source>
</reference>
<proteinExistence type="predicted"/>
<accession>A0A5B9W9P2</accession>
<gene>
    <name evidence="1" type="ORF">OJF2_55440</name>
</gene>
<dbReference type="AlphaFoldDB" id="A0A5B9W9P2"/>
<name>A0A5B9W9P2_9BACT</name>
<evidence type="ECO:0000313" key="1">
    <source>
        <dbReference type="EMBL" id="QEH36959.1"/>
    </source>
</evidence>